<feature type="domain" description="DUF7344" evidence="1">
    <location>
        <begin position="7"/>
        <end position="85"/>
    </location>
</feature>
<dbReference type="Pfam" id="PF24035">
    <property type="entry name" value="DUF7344"/>
    <property type="match status" value="1"/>
</dbReference>
<dbReference type="AlphaFoldDB" id="A0A1H9IDI3"/>
<dbReference type="STRING" id="1186196.SAMN04489841_2196"/>
<keyword evidence="3" id="KW-1185">Reference proteome</keyword>
<proteinExistence type="predicted"/>
<name>A0A1H9IDI3_9EURY</name>
<evidence type="ECO:0000313" key="2">
    <source>
        <dbReference type="EMBL" id="SEQ72617.1"/>
    </source>
</evidence>
<dbReference type="EMBL" id="FOFD01000003">
    <property type="protein sequence ID" value="SEQ72617.1"/>
    <property type="molecule type" value="Genomic_DNA"/>
</dbReference>
<dbReference type="Proteomes" id="UP000199114">
    <property type="component" value="Unassembled WGS sequence"/>
</dbReference>
<sequence length="116" mass="12955">MERTEAFRLLASADRQLLLHELCKQDGEATVSELAERVAARRHQISLDKISDEHRERASIRLHHTHLSQLAEADVISHDASDETVVLHDDEPVDDLFDAAAEIADGPERSARTPVS</sequence>
<dbReference type="RefSeq" id="WP_245742089.1">
    <property type="nucleotide sequence ID" value="NZ_FOFD01000003.1"/>
</dbReference>
<organism evidence="2 3">
    <name type="scientific">Natrinema salaciae</name>
    <dbReference type="NCBI Taxonomy" id="1186196"/>
    <lineage>
        <taxon>Archaea</taxon>
        <taxon>Methanobacteriati</taxon>
        <taxon>Methanobacteriota</taxon>
        <taxon>Stenosarchaea group</taxon>
        <taxon>Halobacteria</taxon>
        <taxon>Halobacteriales</taxon>
        <taxon>Natrialbaceae</taxon>
        <taxon>Natrinema</taxon>
    </lineage>
</organism>
<evidence type="ECO:0000259" key="1">
    <source>
        <dbReference type="Pfam" id="PF24035"/>
    </source>
</evidence>
<protein>
    <recommendedName>
        <fullName evidence="1">DUF7344 domain-containing protein</fullName>
    </recommendedName>
</protein>
<reference evidence="3" key="1">
    <citation type="submission" date="2016-10" db="EMBL/GenBank/DDBJ databases">
        <authorList>
            <person name="Varghese N."/>
            <person name="Submissions S."/>
        </authorList>
    </citation>
    <scope>NUCLEOTIDE SEQUENCE [LARGE SCALE GENOMIC DNA]</scope>
    <source>
        <strain evidence="3">DSM 25055</strain>
    </source>
</reference>
<dbReference type="Gene3D" id="1.10.10.10">
    <property type="entry name" value="Winged helix-like DNA-binding domain superfamily/Winged helix DNA-binding domain"/>
    <property type="match status" value="1"/>
</dbReference>
<accession>A0A1H9IDI3</accession>
<dbReference type="InterPro" id="IPR036388">
    <property type="entry name" value="WH-like_DNA-bd_sf"/>
</dbReference>
<dbReference type="InterPro" id="IPR055768">
    <property type="entry name" value="DUF7344"/>
</dbReference>
<gene>
    <name evidence="2" type="ORF">SAMN04489841_2196</name>
</gene>
<evidence type="ECO:0000313" key="3">
    <source>
        <dbReference type="Proteomes" id="UP000199114"/>
    </source>
</evidence>